<keyword evidence="2" id="KW-1185">Reference proteome</keyword>
<gene>
    <name evidence="1" type="ORF">V6255_09045</name>
</gene>
<evidence type="ECO:0000313" key="2">
    <source>
        <dbReference type="Proteomes" id="UP001366060"/>
    </source>
</evidence>
<proteinExistence type="predicted"/>
<dbReference type="RefSeq" id="WP_341627854.1">
    <property type="nucleotide sequence ID" value="NZ_JBAKBA010000017.1"/>
</dbReference>
<comment type="caution">
    <text evidence="1">The sequence shown here is derived from an EMBL/GenBank/DDBJ whole genome shotgun (WGS) entry which is preliminary data.</text>
</comment>
<evidence type="ECO:0000313" key="1">
    <source>
        <dbReference type="EMBL" id="MEL0659286.1"/>
    </source>
</evidence>
<sequence length="118" mass="13754">MDALHRKIRYAEEVDNPLLFSHFLSTDFNADIDNDGYHEQCLVTKIEQRACLLAQFELLLVTLSDQSIPMHWRLQCLDHINKPLFTLQRLVDDEDSAEQVKGLFTELKMINQSLLHSL</sequence>
<reference evidence="1 2" key="1">
    <citation type="submission" date="2024-02" db="EMBL/GenBank/DDBJ databases">
        <title>Bacteria isolated from the canopy kelp, Nereocystis luetkeana.</title>
        <authorList>
            <person name="Pfister C.A."/>
            <person name="Younker I.T."/>
            <person name="Light S.H."/>
        </authorList>
    </citation>
    <scope>NUCLEOTIDE SEQUENCE [LARGE SCALE GENOMIC DNA]</scope>
    <source>
        <strain evidence="1 2">TI.2.07</strain>
    </source>
</reference>
<protein>
    <submittedName>
        <fullName evidence="1">Uncharacterized protein</fullName>
    </submittedName>
</protein>
<dbReference type="EMBL" id="JBAKBA010000017">
    <property type="protein sequence ID" value="MEL0659286.1"/>
    <property type="molecule type" value="Genomic_DNA"/>
</dbReference>
<name>A0ABU9HCD5_9GAMM</name>
<organism evidence="1 2">
    <name type="scientific">Psychromonas arctica</name>
    <dbReference type="NCBI Taxonomy" id="168275"/>
    <lineage>
        <taxon>Bacteria</taxon>
        <taxon>Pseudomonadati</taxon>
        <taxon>Pseudomonadota</taxon>
        <taxon>Gammaproteobacteria</taxon>
        <taxon>Alteromonadales</taxon>
        <taxon>Psychromonadaceae</taxon>
        <taxon>Psychromonas</taxon>
    </lineage>
</organism>
<accession>A0ABU9HCD5</accession>
<dbReference type="Proteomes" id="UP001366060">
    <property type="component" value="Unassembled WGS sequence"/>
</dbReference>